<dbReference type="GO" id="GO:0005886">
    <property type="term" value="C:plasma membrane"/>
    <property type="evidence" value="ECO:0007669"/>
    <property type="project" value="UniProtKB-SubCell"/>
</dbReference>
<gene>
    <name evidence="14 16" type="primary">dsbB</name>
    <name evidence="16" type="ORF">N8M53_09120</name>
</gene>
<dbReference type="HAMAP" id="MF_00286">
    <property type="entry name" value="DsbB"/>
    <property type="match status" value="1"/>
</dbReference>
<reference evidence="16" key="1">
    <citation type="submission" date="2022-09" db="EMBL/GenBank/DDBJ databases">
        <authorList>
            <person name="Li Z.-J."/>
        </authorList>
    </citation>
    <scope>NUCLEOTIDE SEQUENCE</scope>
    <source>
        <strain evidence="16">TGB11</strain>
    </source>
</reference>
<dbReference type="InterPro" id="IPR023380">
    <property type="entry name" value="DsbB-like_sf"/>
</dbReference>
<feature type="transmembrane region" description="Helical" evidence="15">
    <location>
        <begin position="149"/>
        <end position="170"/>
    </location>
</feature>
<dbReference type="Proteomes" id="UP001164748">
    <property type="component" value="Chromosome"/>
</dbReference>
<comment type="similarity">
    <text evidence="2 14">Belongs to the DsbB family.</text>
</comment>
<protein>
    <recommendedName>
        <fullName evidence="14">Disulfide bond formation protein B</fullName>
    </recommendedName>
    <alternativeName>
        <fullName evidence="14">Disulfide oxidoreductase</fullName>
    </alternativeName>
</protein>
<keyword evidence="7 14" id="KW-0249">Electron transport</keyword>
<dbReference type="InterPro" id="IPR022920">
    <property type="entry name" value="Disulphide_bond_form_DsbB"/>
</dbReference>
<keyword evidence="3 14" id="KW-0813">Transport</keyword>
<evidence type="ECO:0000256" key="2">
    <source>
        <dbReference type="ARBA" id="ARBA00008823"/>
    </source>
</evidence>
<feature type="topological domain" description="Cytoplasmic" evidence="14">
    <location>
        <begin position="1"/>
        <end position="14"/>
    </location>
</feature>
<evidence type="ECO:0000256" key="12">
    <source>
        <dbReference type="ARBA" id="ARBA00023186"/>
    </source>
</evidence>
<accession>A0AA47KJ78</accession>
<sequence length="179" mass="20214">MWRALNQFSRSRASWLLLLLCVVGLEATALYFQHYQGLEPCVMCIYERVALLGIGVAALLGLIAPNDPFWRTLGLLGYGITAGWALKLSLEHVSYQFPDPNQLFGATCDVAVNFPSWAPLNQWVPSVFEAYGDCSKVVWQWLGWSMPQWLVGIFSAMLFVWVLVVIAQFIGRPPRRIFS</sequence>
<evidence type="ECO:0000256" key="3">
    <source>
        <dbReference type="ARBA" id="ARBA00022448"/>
    </source>
</evidence>
<dbReference type="GO" id="GO:0006457">
    <property type="term" value="P:protein folding"/>
    <property type="evidence" value="ECO:0007669"/>
    <property type="project" value="InterPro"/>
</dbReference>
<keyword evidence="12 14" id="KW-0143">Chaperone</keyword>
<evidence type="ECO:0000313" key="17">
    <source>
        <dbReference type="Proteomes" id="UP001164748"/>
    </source>
</evidence>
<keyword evidence="13 14" id="KW-0676">Redox-active center</keyword>
<keyword evidence="5" id="KW-0997">Cell inner membrane</keyword>
<evidence type="ECO:0000256" key="6">
    <source>
        <dbReference type="ARBA" id="ARBA00022692"/>
    </source>
</evidence>
<feature type="disulfide bond" description="Redox-active" evidence="14">
    <location>
        <begin position="41"/>
        <end position="44"/>
    </location>
</feature>
<feature type="disulfide bond" description="Redox-active" evidence="14">
    <location>
        <begin position="108"/>
        <end position="134"/>
    </location>
</feature>
<dbReference type="SUPFAM" id="SSF158442">
    <property type="entry name" value="DsbB-like"/>
    <property type="match status" value="1"/>
</dbReference>
<dbReference type="GO" id="GO:0009055">
    <property type="term" value="F:electron transfer activity"/>
    <property type="evidence" value="ECO:0007669"/>
    <property type="project" value="UniProtKB-UniRule"/>
</dbReference>
<comment type="caution">
    <text evidence="14">Lacks conserved residue(s) required for the propagation of feature annotation.</text>
</comment>
<dbReference type="AlphaFoldDB" id="A0AA47KJ78"/>
<evidence type="ECO:0000256" key="4">
    <source>
        <dbReference type="ARBA" id="ARBA00022475"/>
    </source>
</evidence>
<evidence type="ECO:0000256" key="8">
    <source>
        <dbReference type="ARBA" id="ARBA00022989"/>
    </source>
</evidence>
<evidence type="ECO:0000256" key="9">
    <source>
        <dbReference type="ARBA" id="ARBA00023002"/>
    </source>
</evidence>
<evidence type="ECO:0000256" key="10">
    <source>
        <dbReference type="ARBA" id="ARBA00023136"/>
    </source>
</evidence>
<evidence type="ECO:0000256" key="7">
    <source>
        <dbReference type="ARBA" id="ARBA00022982"/>
    </source>
</evidence>
<dbReference type="RefSeq" id="WP_269578544.1">
    <property type="nucleotide sequence ID" value="NZ_CP114588.1"/>
</dbReference>
<evidence type="ECO:0000256" key="1">
    <source>
        <dbReference type="ARBA" id="ARBA00004429"/>
    </source>
</evidence>
<evidence type="ECO:0000256" key="5">
    <source>
        <dbReference type="ARBA" id="ARBA00022519"/>
    </source>
</evidence>
<feature type="transmembrane region" description="Helical" evidence="15">
    <location>
        <begin position="72"/>
        <end position="90"/>
    </location>
</feature>
<dbReference type="InterPro" id="IPR050183">
    <property type="entry name" value="DsbB"/>
</dbReference>
<organism evidence="16 17">
    <name type="scientific">Salinivibrio kushneri</name>
    <dbReference type="NCBI Taxonomy" id="1908198"/>
    <lineage>
        <taxon>Bacteria</taxon>
        <taxon>Pseudomonadati</taxon>
        <taxon>Pseudomonadota</taxon>
        <taxon>Gammaproteobacteria</taxon>
        <taxon>Vibrionales</taxon>
        <taxon>Vibrionaceae</taxon>
        <taxon>Salinivibrio</taxon>
    </lineage>
</organism>
<keyword evidence="6 14" id="KW-0812">Transmembrane</keyword>
<name>A0AA47KJ78_9GAMM</name>
<dbReference type="Gene3D" id="1.20.1550.10">
    <property type="entry name" value="DsbB-like"/>
    <property type="match status" value="1"/>
</dbReference>
<evidence type="ECO:0000256" key="14">
    <source>
        <dbReference type="HAMAP-Rule" id="MF_00286"/>
    </source>
</evidence>
<keyword evidence="8 14" id="KW-1133">Transmembrane helix</keyword>
<keyword evidence="11 14" id="KW-1015">Disulfide bond</keyword>
<evidence type="ECO:0000256" key="15">
    <source>
        <dbReference type="SAM" id="Phobius"/>
    </source>
</evidence>
<keyword evidence="9 14" id="KW-0560">Oxidoreductase</keyword>
<comment type="subcellular location">
    <subcellularLocation>
        <location evidence="1">Cell inner membrane</location>
        <topology evidence="1">Multi-pass membrane protein</topology>
    </subcellularLocation>
    <subcellularLocation>
        <location evidence="14">Cell membrane</location>
        <topology evidence="14">Multi-pass membrane protein</topology>
    </subcellularLocation>
</comment>
<keyword evidence="4 14" id="KW-1003">Cell membrane</keyword>
<dbReference type="Pfam" id="PF02600">
    <property type="entry name" value="DsbB"/>
    <property type="match status" value="1"/>
</dbReference>
<dbReference type="InterPro" id="IPR003752">
    <property type="entry name" value="DiS_bond_form_DsbB/BdbC"/>
</dbReference>
<dbReference type="EMBL" id="CP114588">
    <property type="protein sequence ID" value="WBA07986.1"/>
    <property type="molecule type" value="Genomic_DNA"/>
</dbReference>
<keyword evidence="10 14" id="KW-0472">Membrane</keyword>
<proteinExistence type="inferred from homology"/>
<feature type="topological domain" description="Periplasmic" evidence="14">
    <location>
        <begin position="32"/>
        <end position="49"/>
    </location>
</feature>
<evidence type="ECO:0000256" key="11">
    <source>
        <dbReference type="ARBA" id="ARBA00023157"/>
    </source>
</evidence>
<dbReference type="PANTHER" id="PTHR36570:SF2">
    <property type="entry name" value="DISULFIDE BOND FORMATION PROTEIN B"/>
    <property type="match status" value="1"/>
</dbReference>
<feature type="transmembrane region" description="Helical" evidence="15">
    <location>
        <begin position="45"/>
        <end position="65"/>
    </location>
</feature>
<evidence type="ECO:0000313" key="16">
    <source>
        <dbReference type="EMBL" id="WBA07986.1"/>
    </source>
</evidence>
<dbReference type="NCBIfam" id="NF002485">
    <property type="entry name" value="PRK01749.1"/>
    <property type="match status" value="1"/>
</dbReference>
<feature type="topological domain" description="Cytoplasmic" evidence="14">
    <location>
        <begin position="168"/>
        <end position="179"/>
    </location>
</feature>
<evidence type="ECO:0000256" key="13">
    <source>
        <dbReference type="ARBA" id="ARBA00023284"/>
    </source>
</evidence>
<dbReference type="GO" id="GO:0015035">
    <property type="term" value="F:protein-disulfide reductase activity"/>
    <property type="evidence" value="ECO:0007669"/>
    <property type="project" value="UniProtKB-UniRule"/>
</dbReference>
<comment type="function">
    <text evidence="14">Required for disulfide bond formation in some periplasmic proteins. Acts by oxidizing the DsbA protein.</text>
</comment>
<dbReference type="PANTHER" id="PTHR36570">
    <property type="entry name" value="DISULFIDE BOND FORMATION PROTEIN B"/>
    <property type="match status" value="1"/>
</dbReference>